<proteinExistence type="predicted"/>
<sequence>MLPATLLFQTPVTPLVDMDPNMYQESCGSTDANARATPTGLHDPLAPAEPPMGFFPSSPPPSAGPSDYSFVHALSAITSIQQNQPPAPPPPQLSAFVQPRRSFDMSALHLHPQPAAASHQPGYQQHQGHPMPPPQYAPLFPPPRHPMHDGGFGAMGLSRPASIRPQSGHSVQSLSSTQSYIETASDGAVATSSSQEAAAATGSSATATATASSDLALLLSGALQVKRDTSGKPQYPYATLITYAILKHPRKQMTLSEIYTWLVDHYPYFKTAGNGWKNSIRHNLSLNKMFVRIPRPINEPGKGAYWSVDLVELNDALSTRGRPSSHRYSPPRKSRACSAGTHSAARAMPPPPLAIGAGPAGLRDPMLMVSVTSSISEMGVLSSAPEGLDPASRRASLQMSPVHRYQPYGLPPHAGMGAFGPYQNMPPLPVMAPPAYGSSVLPMPAFALQPLDNNVQVAPAAPAERRGPETRSKTVRGSRNGAGVSRRRRCSISSIKEPHSALDCSDEELTAAAAGAAATAANVRAGSNAGAARGVDADGNGYPAIDGYTVTGRIGEGAFSKVYRARQRSTGDDVAIKAICKSGLTQVQVANIHKEIAIMESLRCNRIIKLLGVRETRDYFYLIMEYAEGGELFDRVLQLTYLSERLARHVIVQVAEAVQYLHANGIVQRDLKLENVVFETIPIVPSGAKEKMRQGDTGDKMEEGIFVPSVGGGGIGRVKLIDFGLSKVVWNQATHTPCGTTGYAAPEVVRDELYTKSVDMWGLGCMLYAMVCGFPPFYDEDVKVLTRKVALGQYEFLSPWWDDVNPQIKHLISNLLELDPARRYTIQDFMRHPWIVDGINEMYDSAAVAAAARSSVYKRRNTNNRLAQLGQRQPFAYAPAPAAAEQGQFSPRNTMKNAYDLAYAMRRLGDDESAHLRYGSTPTWDAAFGQFGVKSPGPQHMDMASRLRPREVQSIASGWVTIQSVASPLQQRHCWQGTMGSPVDIHAADSDLNLISRVLEMPTKKHRANQPAKPAARGAGARAAVPEDNFSLNMGEATLLKRRFVA</sequence>
<keyword evidence="2" id="KW-1185">Reference proteome</keyword>
<dbReference type="Proteomes" id="UP001140234">
    <property type="component" value="Unassembled WGS sequence"/>
</dbReference>
<gene>
    <name evidence="1" type="primary">srk1</name>
    <name evidence="1" type="ORF">IWQ57_000167</name>
</gene>
<dbReference type="EMBL" id="JANBUJ010000001">
    <property type="protein sequence ID" value="KAJ2776010.1"/>
    <property type="molecule type" value="Genomic_DNA"/>
</dbReference>
<protein>
    <submittedName>
        <fullName evidence="1">MAPK-activated protein kinase Srk1</fullName>
    </submittedName>
</protein>
<evidence type="ECO:0000313" key="1">
    <source>
        <dbReference type="EMBL" id="KAJ2776010.1"/>
    </source>
</evidence>
<keyword evidence="1" id="KW-0418">Kinase</keyword>
<reference evidence="1" key="1">
    <citation type="submission" date="2022-07" db="EMBL/GenBank/DDBJ databases">
        <title>Phylogenomic reconstructions and comparative analyses of Kickxellomycotina fungi.</title>
        <authorList>
            <person name="Reynolds N.K."/>
            <person name="Stajich J.E."/>
            <person name="Barry K."/>
            <person name="Grigoriev I.V."/>
            <person name="Crous P."/>
            <person name="Smith M.E."/>
        </authorList>
    </citation>
    <scope>NUCLEOTIDE SEQUENCE</scope>
    <source>
        <strain evidence="1">CBS 109366</strain>
    </source>
</reference>
<organism evidence="1 2">
    <name type="scientific">Coemansia nantahalensis</name>
    <dbReference type="NCBI Taxonomy" id="2789366"/>
    <lineage>
        <taxon>Eukaryota</taxon>
        <taxon>Fungi</taxon>
        <taxon>Fungi incertae sedis</taxon>
        <taxon>Zoopagomycota</taxon>
        <taxon>Kickxellomycotina</taxon>
        <taxon>Kickxellomycetes</taxon>
        <taxon>Kickxellales</taxon>
        <taxon>Kickxellaceae</taxon>
        <taxon>Coemansia</taxon>
    </lineage>
</organism>
<comment type="caution">
    <text evidence="1">The sequence shown here is derived from an EMBL/GenBank/DDBJ whole genome shotgun (WGS) entry which is preliminary data.</text>
</comment>
<name>A0ACC1K9H2_9FUNG</name>
<keyword evidence="1" id="KW-0808">Transferase</keyword>
<accession>A0ACC1K9H2</accession>
<evidence type="ECO:0000313" key="2">
    <source>
        <dbReference type="Proteomes" id="UP001140234"/>
    </source>
</evidence>